<evidence type="ECO:0000259" key="2">
    <source>
        <dbReference type="Pfam" id="PF20917"/>
    </source>
</evidence>
<protein>
    <recommendedName>
        <fullName evidence="2">Asparagine--tRNA ligase N-terminal domain-containing protein</fullName>
    </recommendedName>
</protein>
<dbReference type="InterPro" id="IPR048952">
    <property type="entry name" value="AsnRS_N"/>
</dbReference>
<feature type="domain" description="Asparagine--tRNA ligase N-terminal" evidence="2">
    <location>
        <begin position="50"/>
        <end position="105"/>
    </location>
</feature>
<dbReference type="Pfam" id="PF20917">
    <property type="entry name" value="AsnRS_N"/>
    <property type="match status" value="1"/>
</dbReference>
<keyword evidence="4" id="KW-1185">Reference proteome</keyword>
<reference evidence="3" key="1">
    <citation type="submission" date="2021-01" db="EMBL/GenBank/DDBJ databases">
        <authorList>
            <consortium name="Aspergillus luchuensis mut. kawachii IFO 4304 genome sequencing consortium"/>
            <person name="Kazuki M."/>
            <person name="Futagami T."/>
        </authorList>
    </citation>
    <scope>NUCLEOTIDE SEQUENCE</scope>
    <source>
        <strain evidence="3">IFO 4308</strain>
    </source>
</reference>
<feature type="coiled-coil region" evidence="1">
    <location>
        <begin position="58"/>
        <end position="94"/>
    </location>
</feature>
<sequence>MGQTLYPLSSWRVCSLRLSRSHLHVILTLNRHCLRWISVNRLQKNQKTPLGRISQGTVKKAHSALARYEQKREKHQAEMAAQQKEREAALEEAKKYVVLVATSLPRTWRVTSGN</sequence>
<accession>A0A7R7WC76</accession>
<name>A0A7R7WC76_ASPKA</name>
<reference evidence="3" key="2">
    <citation type="submission" date="2021-02" db="EMBL/GenBank/DDBJ databases">
        <title>Aspergillus luchuensis mut. kawachii IFO 4304 genome sequence.</title>
        <authorList>
            <person name="Mori K."/>
            <person name="Kadooka C."/>
            <person name="Goto M."/>
            <person name="Futagami T."/>
        </authorList>
    </citation>
    <scope>NUCLEOTIDE SEQUENCE</scope>
    <source>
        <strain evidence="3">IFO 4308</strain>
    </source>
</reference>
<evidence type="ECO:0000313" key="3">
    <source>
        <dbReference type="EMBL" id="BCS00268.1"/>
    </source>
</evidence>
<dbReference type="GeneID" id="64961589"/>
<keyword evidence="1" id="KW-0175">Coiled coil</keyword>
<dbReference type="EMBL" id="AP024429">
    <property type="protein sequence ID" value="BCS00268.1"/>
    <property type="molecule type" value="Genomic_DNA"/>
</dbReference>
<evidence type="ECO:0000313" key="4">
    <source>
        <dbReference type="Proteomes" id="UP000661280"/>
    </source>
</evidence>
<dbReference type="KEGG" id="aluc:AKAW2_50609A"/>
<dbReference type="Proteomes" id="UP000661280">
    <property type="component" value="Chromosome 5"/>
</dbReference>
<dbReference type="AlphaFoldDB" id="A0A7R7WC76"/>
<proteinExistence type="predicted"/>
<dbReference type="RefSeq" id="XP_041544030.1">
    <property type="nucleotide sequence ID" value="XM_041690447.1"/>
</dbReference>
<evidence type="ECO:0000256" key="1">
    <source>
        <dbReference type="SAM" id="Coils"/>
    </source>
</evidence>
<organism evidence="3 4">
    <name type="scientific">Aspergillus kawachii</name>
    <name type="common">White koji mold</name>
    <name type="synonym">Aspergillus awamori var. kawachi</name>
    <dbReference type="NCBI Taxonomy" id="1069201"/>
    <lineage>
        <taxon>Eukaryota</taxon>
        <taxon>Fungi</taxon>
        <taxon>Dikarya</taxon>
        <taxon>Ascomycota</taxon>
        <taxon>Pezizomycotina</taxon>
        <taxon>Eurotiomycetes</taxon>
        <taxon>Eurotiomycetidae</taxon>
        <taxon>Eurotiales</taxon>
        <taxon>Aspergillaceae</taxon>
        <taxon>Aspergillus</taxon>
        <taxon>Aspergillus subgen. Circumdati</taxon>
    </lineage>
</organism>
<gene>
    <name evidence="3" type="ORF">AKAW2_50609A</name>
</gene>